<dbReference type="HAMAP" id="MF_01925">
    <property type="entry name" value="P5C_reductase"/>
    <property type="match status" value="1"/>
</dbReference>
<dbReference type="Gene3D" id="1.10.3730.10">
    <property type="entry name" value="ProC C-terminal domain-like"/>
    <property type="match status" value="1"/>
</dbReference>
<feature type="binding site" evidence="11">
    <location>
        <begin position="70"/>
        <end position="73"/>
    </location>
    <ligand>
        <name>NADP(+)</name>
        <dbReference type="ChEBI" id="CHEBI:58349"/>
    </ligand>
</feature>
<evidence type="ECO:0000256" key="2">
    <source>
        <dbReference type="ARBA" id="ARBA00005525"/>
    </source>
</evidence>
<feature type="domain" description="Pyrroline-5-carboxylate reductase dimerisation" evidence="14">
    <location>
        <begin position="162"/>
        <end position="265"/>
    </location>
</feature>
<feature type="domain" description="Pyrroline-5-carboxylate reductase catalytic N-terminal" evidence="13">
    <location>
        <begin position="4"/>
        <end position="99"/>
    </location>
</feature>
<proteinExistence type="inferred from homology"/>
<evidence type="ECO:0000256" key="4">
    <source>
        <dbReference type="ARBA" id="ARBA00022605"/>
    </source>
</evidence>
<dbReference type="PROSITE" id="PS00521">
    <property type="entry name" value="P5CR"/>
    <property type="match status" value="1"/>
</dbReference>
<protein>
    <recommendedName>
        <fullName evidence="9 10">Pyrroline-5-carboxylate reductase</fullName>
        <shortName evidence="9">P5C reductase</shortName>
        <shortName evidence="9">P5CR</shortName>
        <ecNumber evidence="9 10">1.5.1.2</ecNumber>
    </recommendedName>
    <alternativeName>
        <fullName evidence="9">PCA reductase</fullName>
    </alternativeName>
</protein>
<dbReference type="FunFam" id="1.10.3730.10:FF:000001">
    <property type="entry name" value="Pyrroline-5-carboxylate reductase"/>
    <property type="match status" value="1"/>
</dbReference>
<dbReference type="GO" id="GO:0055129">
    <property type="term" value="P:L-proline biosynthetic process"/>
    <property type="evidence" value="ECO:0007669"/>
    <property type="project" value="UniProtKB-UniRule"/>
</dbReference>
<dbReference type="EMBL" id="MZGX01000015">
    <property type="protein sequence ID" value="OPX43731.1"/>
    <property type="molecule type" value="Genomic_DNA"/>
</dbReference>
<keyword evidence="5 9" id="KW-0641">Proline biosynthesis</keyword>
<keyword evidence="3 9" id="KW-0963">Cytoplasm</keyword>
<evidence type="ECO:0000256" key="9">
    <source>
        <dbReference type="HAMAP-Rule" id="MF_01925"/>
    </source>
</evidence>
<evidence type="ECO:0000313" key="16">
    <source>
        <dbReference type="Proteomes" id="UP000191554"/>
    </source>
</evidence>
<evidence type="ECO:0000256" key="7">
    <source>
        <dbReference type="ARBA" id="ARBA00023002"/>
    </source>
</evidence>
<dbReference type="InterPro" id="IPR000304">
    <property type="entry name" value="Pyrroline-COOH_reductase"/>
</dbReference>
<dbReference type="SUPFAM" id="SSF48179">
    <property type="entry name" value="6-phosphogluconate dehydrogenase C-terminal domain-like"/>
    <property type="match status" value="1"/>
</dbReference>
<dbReference type="PANTHER" id="PTHR11645">
    <property type="entry name" value="PYRROLINE-5-CARBOXYLATE REDUCTASE"/>
    <property type="match status" value="1"/>
</dbReference>
<evidence type="ECO:0000256" key="10">
    <source>
        <dbReference type="NCBIfam" id="TIGR00112"/>
    </source>
</evidence>
<dbReference type="FunFam" id="3.40.50.720:FF:000190">
    <property type="entry name" value="Pyrroline-5-carboxylate reductase"/>
    <property type="match status" value="1"/>
</dbReference>
<organism evidence="15 16">
    <name type="scientific">Ruminiclostridium hungatei</name>
    <name type="common">Clostridium hungatei</name>
    <dbReference type="NCBI Taxonomy" id="48256"/>
    <lineage>
        <taxon>Bacteria</taxon>
        <taxon>Bacillati</taxon>
        <taxon>Bacillota</taxon>
        <taxon>Clostridia</taxon>
        <taxon>Eubacteriales</taxon>
        <taxon>Oscillospiraceae</taxon>
        <taxon>Ruminiclostridium</taxon>
    </lineage>
</organism>
<sequence length="273" mass="29296">MDIKLGFIGTGNMGSALVKSLVKADFLPAAKIFMFDVDKKKLEQLSSETGVVPVASAEELVAAADIIVLAVKPNILKSVLEGVKPVIDDKKVIVSFAVGIPISFYEDILGTDKKIVRSMPNTPAMVGEGMTLICQNSNVTELEFAIVRQMFDCAGKCEFLPEKLMSEVTALTGSSPAYVFMFIEAMADAAVLSGIPRDMSYRLAAQAVLGSAKMVLETGLHPGVLKDQVCSPGGTTIEAVSTLEKNAFRYAVMEAMDQCTKKARQIGEAFNRK</sequence>
<comment type="similarity">
    <text evidence="2 9 12">Belongs to the pyrroline-5-carboxylate reductase family.</text>
</comment>
<dbReference type="Proteomes" id="UP000191554">
    <property type="component" value="Unassembled WGS sequence"/>
</dbReference>
<evidence type="ECO:0000256" key="3">
    <source>
        <dbReference type="ARBA" id="ARBA00022490"/>
    </source>
</evidence>
<dbReference type="EC" id="1.5.1.2" evidence="9 10"/>
<gene>
    <name evidence="9 15" type="primary">proC</name>
    <name evidence="15" type="ORF">CLHUN_24510</name>
</gene>
<dbReference type="InterPro" id="IPR053790">
    <property type="entry name" value="P5CR-like_CS"/>
</dbReference>
<evidence type="ECO:0000256" key="6">
    <source>
        <dbReference type="ARBA" id="ARBA00022857"/>
    </source>
</evidence>
<dbReference type="PANTHER" id="PTHR11645:SF0">
    <property type="entry name" value="PYRROLINE-5-CARBOXYLATE REDUCTASE 3"/>
    <property type="match status" value="1"/>
</dbReference>
<dbReference type="PIRSF" id="PIRSF000193">
    <property type="entry name" value="Pyrrol-5-carb_rd"/>
    <property type="match status" value="1"/>
</dbReference>
<reference evidence="15 16" key="1">
    <citation type="submission" date="2017-03" db="EMBL/GenBank/DDBJ databases">
        <title>Genome sequence of Clostridium hungatei DSM 14427.</title>
        <authorList>
            <person name="Poehlein A."/>
            <person name="Daniel R."/>
        </authorList>
    </citation>
    <scope>NUCLEOTIDE SEQUENCE [LARGE SCALE GENOMIC DNA]</scope>
    <source>
        <strain evidence="15 16">DSM 14427</strain>
    </source>
</reference>
<comment type="caution">
    <text evidence="15">The sequence shown here is derived from an EMBL/GenBank/DDBJ whole genome shotgun (WGS) entry which is preliminary data.</text>
</comment>
<feature type="binding site" evidence="11">
    <location>
        <begin position="8"/>
        <end position="13"/>
    </location>
    <ligand>
        <name>NADP(+)</name>
        <dbReference type="ChEBI" id="CHEBI:58349"/>
    </ligand>
</feature>
<keyword evidence="4 9" id="KW-0028">Amino-acid biosynthesis</keyword>
<comment type="function">
    <text evidence="8 9">Catalyzes the reduction of 1-pyrroline-5-carboxylate (PCA) to L-proline.</text>
</comment>
<dbReference type="SUPFAM" id="SSF51735">
    <property type="entry name" value="NAD(P)-binding Rossmann-fold domains"/>
    <property type="match status" value="1"/>
</dbReference>
<comment type="subcellular location">
    <subcellularLocation>
        <location evidence="1 9">Cytoplasm</location>
    </subcellularLocation>
</comment>
<keyword evidence="16" id="KW-1185">Reference proteome</keyword>
<dbReference type="InterPro" id="IPR036291">
    <property type="entry name" value="NAD(P)-bd_dom_sf"/>
</dbReference>
<dbReference type="InterPro" id="IPR008927">
    <property type="entry name" value="6-PGluconate_DH-like_C_sf"/>
</dbReference>
<dbReference type="STRING" id="48256.CLHUN_24510"/>
<evidence type="ECO:0000256" key="5">
    <source>
        <dbReference type="ARBA" id="ARBA00022650"/>
    </source>
</evidence>
<evidence type="ECO:0000313" key="15">
    <source>
        <dbReference type="EMBL" id="OPX43731.1"/>
    </source>
</evidence>
<dbReference type="NCBIfam" id="TIGR00112">
    <property type="entry name" value="proC"/>
    <property type="match status" value="1"/>
</dbReference>
<evidence type="ECO:0000259" key="14">
    <source>
        <dbReference type="Pfam" id="PF14748"/>
    </source>
</evidence>
<dbReference type="Pfam" id="PF14748">
    <property type="entry name" value="P5CR_dimer"/>
    <property type="match status" value="1"/>
</dbReference>
<evidence type="ECO:0000259" key="13">
    <source>
        <dbReference type="Pfam" id="PF03807"/>
    </source>
</evidence>
<dbReference type="GO" id="GO:0004735">
    <property type="term" value="F:pyrroline-5-carboxylate reductase activity"/>
    <property type="evidence" value="ECO:0007669"/>
    <property type="project" value="UniProtKB-UniRule"/>
</dbReference>
<evidence type="ECO:0000256" key="8">
    <source>
        <dbReference type="ARBA" id="ARBA00058118"/>
    </source>
</evidence>
<dbReference type="Pfam" id="PF03807">
    <property type="entry name" value="F420_oxidored"/>
    <property type="match status" value="1"/>
</dbReference>
<comment type="pathway">
    <text evidence="9 12">Amino-acid biosynthesis; L-proline biosynthesis; L-proline from L-glutamate 5-semialdehyde: step 1/1.</text>
</comment>
<evidence type="ECO:0000256" key="12">
    <source>
        <dbReference type="RuleBase" id="RU003903"/>
    </source>
</evidence>
<accession>A0A1V4SKH7</accession>
<comment type="catalytic activity">
    <reaction evidence="9">
        <text>L-proline + NAD(+) = (S)-1-pyrroline-5-carboxylate + NADH + 2 H(+)</text>
        <dbReference type="Rhea" id="RHEA:14105"/>
        <dbReference type="ChEBI" id="CHEBI:15378"/>
        <dbReference type="ChEBI" id="CHEBI:17388"/>
        <dbReference type="ChEBI" id="CHEBI:57540"/>
        <dbReference type="ChEBI" id="CHEBI:57945"/>
        <dbReference type="ChEBI" id="CHEBI:60039"/>
        <dbReference type="EC" id="1.5.1.2"/>
    </reaction>
</comment>
<keyword evidence="6 9" id="KW-0521">NADP</keyword>
<comment type="catalytic activity">
    <reaction evidence="9 12">
        <text>L-proline + NADP(+) = (S)-1-pyrroline-5-carboxylate + NADPH + 2 H(+)</text>
        <dbReference type="Rhea" id="RHEA:14109"/>
        <dbReference type="ChEBI" id="CHEBI:15378"/>
        <dbReference type="ChEBI" id="CHEBI:17388"/>
        <dbReference type="ChEBI" id="CHEBI:57783"/>
        <dbReference type="ChEBI" id="CHEBI:58349"/>
        <dbReference type="ChEBI" id="CHEBI:60039"/>
        <dbReference type="EC" id="1.5.1.2"/>
    </reaction>
</comment>
<dbReference type="UniPathway" id="UPA00098">
    <property type="reaction ID" value="UER00361"/>
</dbReference>
<dbReference type="OrthoDB" id="9805754at2"/>
<name>A0A1V4SKH7_RUMHU</name>
<dbReference type="InterPro" id="IPR028939">
    <property type="entry name" value="P5C_Rdtase_cat_N"/>
</dbReference>
<keyword evidence="7 9" id="KW-0560">Oxidoreductase</keyword>
<dbReference type="AlphaFoldDB" id="A0A1V4SKH7"/>
<dbReference type="InterPro" id="IPR029036">
    <property type="entry name" value="P5CR_dimer"/>
</dbReference>
<evidence type="ECO:0000256" key="11">
    <source>
        <dbReference type="PIRSR" id="PIRSR000193-1"/>
    </source>
</evidence>
<dbReference type="RefSeq" id="WP_080064877.1">
    <property type="nucleotide sequence ID" value="NZ_MZGX01000015.1"/>
</dbReference>
<dbReference type="GO" id="GO:0005737">
    <property type="term" value="C:cytoplasm"/>
    <property type="evidence" value="ECO:0007669"/>
    <property type="project" value="UniProtKB-SubCell"/>
</dbReference>
<evidence type="ECO:0000256" key="1">
    <source>
        <dbReference type="ARBA" id="ARBA00004496"/>
    </source>
</evidence>
<dbReference type="Gene3D" id="3.40.50.720">
    <property type="entry name" value="NAD(P)-binding Rossmann-like Domain"/>
    <property type="match status" value="1"/>
</dbReference>